<evidence type="ECO:0000313" key="2">
    <source>
        <dbReference type="Proteomes" id="UP000520876"/>
    </source>
</evidence>
<gene>
    <name evidence="1" type="ORF">HZU72_10870</name>
</gene>
<dbReference type="Gene3D" id="3.40.50.300">
    <property type="entry name" value="P-loop containing nucleotide triphosphate hydrolases"/>
    <property type="match status" value="1"/>
</dbReference>
<keyword evidence="2" id="KW-1185">Reference proteome</keyword>
<organism evidence="1 2">
    <name type="scientific">Vreelandella sedimenti</name>
    <dbReference type="NCBI Taxonomy" id="2729618"/>
    <lineage>
        <taxon>Bacteria</taxon>
        <taxon>Pseudomonadati</taxon>
        <taxon>Pseudomonadota</taxon>
        <taxon>Gammaproteobacteria</taxon>
        <taxon>Oceanospirillales</taxon>
        <taxon>Halomonadaceae</taxon>
        <taxon>Vreelandella</taxon>
    </lineage>
</organism>
<reference evidence="1 2" key="1">
    <citation type="submission" date="2020-07" db="EMBL/GenBank/DDBJ databases">
        <title>Halomonas sp. QX-2 draft genome sequence.</title>
        <authorList>
            <person name="Qiu X."/>
        </authorList>
    </citation>
    <scope>NUCLEOTIDE SEQUENCE [LARGE SCALE GENOMIC DNA]</scope>
    <source>
        <strain evidence="1 2">QX-2</strain>
    </source>
</reference>
<dbReference type="Proteomes" id="UP000520876">
    <property type="component" value="Unassembled WGS sequence"/>
</dbReference>
<dbReference type="SUPFAM" id="SSF52540">
    <property type="entry name" value="P-loop containing nucleoside triphosphate hydrolases"/>
    <property type="match status" value="1"/>
</dbReference>
<comment type="caution">
    <text evidence="1">The sequence shown here is derived from an EMBL/GenBank/DDBJ whole genome shotgun (WGS) entry which is preliminary data.</text>
</comment>
<protein>
    <submittedName>
        <fullName evidence="1">Uncharacterized protein</fullName>
    </submittedName>
</protein>
<sequence>MGKSTLIDYMEEKRLIKGLFRAKLWIARLQCNTSIDSAYRRILDYKLISLDNERSRFKYFRYAITPRAMDKYVENKKNPTVLLIDEGLFHHFKYEINDNWEKDNALFSKLMEKRVIVHITARPEIIAERILKRYRDTGNLLPYYKNKHEGEIAEYCRKAQEKRKQVIGEFKKRGVPVLTVNAEDGERANKKCIDDFVKMLMDDYLATD</sequence>
<proteinExistence type="predicted"/>
<dbReference type="EMBL" id="JACCGK010000008">
    <property type="protein sequence ID" value="NYT72927.1"/>
    <property type="molecule type" value="Genomic_DNA"/>
</dbReference>
<accession>A0A7Z0N7J2</accession>
<evidence type="ECO:0000313" key="1">
    <source>
        <dbReference type="EMBL" id="NYT72927.1"/>
    </source>
</evidence>
<dbReference type="AlphaFoldDB" id="A0A7Z0N7J2"/>
<name>A0A7Z0N7J2_9GAMM</name>
<dbReference type="InterPro" id="IPR027417">
    <property type="entry name" value="P-loop_NTPase"/>
</dbReference>